<dbReference type="EMBL" id="CAKOAT010201155">
    <property type="protein sequence ID" value="CAH8354976.1"/>
    <property type="molecule type" value="Genomic_DNA"/>
</dbReference>
<gene>
    <name evidence="5" type="ORF">ERUC_LOCUS20731</name>
</gene>
<evidence type="ECO:0000256" key="1">
    <source>
        <dbReference type="ARBA" id="ARBA00022491"/>
    </source>
</evidence>
<reference evidence="5 6" key="1">
    <citation type="submission" date="2022-03" db="EMBL/GenBank/DDBJ databases">
        <authorList>
            <person name="Macdonald S."/>
            <person name="Ahmed S."/>
            <person name="Newling K."/>
        </authorList>
    </citation>
    <scope>NUCLEOTIDE SEQUENCE [LARGE SCALE GENOMIC DNA]</scope>
</reference>
<accession>A0ABC8KAU7</accession>
<evidence type="ECO:0000313" key="6">
    <source>
        <dbReference type="Proteomes" id="UP001642260"/>
    </source>
</evidence>
<protein>
    <submittedName>
        <fullName evidence="5">Uncharacterized protein</fullName>
    </submittedName>
</protein>
<dbReference type="PANTHER" id="PTHR33388:SF20">
    <property type="entry name" value="(RAPE) HYPOTHETICAL PROTEIN"/>
    <property type="match status" value="1"/>
</dbReference>
<keyword evidence="2" id="KW-0805">Transcription regulation</keyword>
<keyword evidence="1" id="KW-0678">Repressor</keyword>
<comment type="caution">
    <text evidence="5">The sequence shown here is derived from an EMBL/GenBank/DDBJ whole genome shotgun (WGS) entry which is preliminary data.</text>
</comment>
<keyword evidence="3" id="KW-0804">Transcription</keyword>
<dbReference type="Pfam" id="PF08744">
    <property type="entry name" value="NOZZLE"/>
    <property type="match status" value="2"/>
</dbReference>
<dbReference type="PANTHER" id="PTHR33388">
    <property type="entry name" value="OS01G0212500 PROTEIN"/>
    <property type="match status" value="1"/>
</dbReference>
<feature type="compositionally biased region" description="Polar residues" evidence="4">
    <location>
        <begin position="1"/>
        <end position="42"/>
    </location>
</feature>
<dbReference type="InterPro" id="IPR040356">
    <property type="entry name" value="SPEAR"/>
</dbReference>
<evidence type="ECO:0000313" key="5">
    <source>
        <dbReference type="EMBL" id="CAH8354976.1"/>
    </source>
</evidence>
<evidence type="ECO:0000256" key="2">
    <source>
        <dbReference type="ARBA" id="ARBA00023015"/>
    </source>
</evidence>
<sequence>MANSLFFMPTNQNSTENPNDSVRNTYPVNGSGEIQTQPPQNTRGRKPGSKTCPQKPKKQPQRGMGVARLERLRIEEERKNMLMALGGRASPNGTLSPDPGVVLQGFPSYAGGPNMSVGGYTLNRVVGSGQIPVYNPSNNRCDTCFKKQRIDGDQNVVRSNGGGFSKYPMVPHLVSPDQRSQGFLYDHRVASYSTPPSASSNQVFNQAISHRGSMEETGSENPRNETRDVKEYEFFPGAYGNKPVSSVSTSLGDCGPSTSTIDLSLKL</sequence>
<dbReference type="AlphaFoldDB" id="A0ABC8KAU7"/>
<name>A0ABC8KAU7_ERUVS</name>
<evidence type="ECO:0000256" key="4">
    <source>
        <dbReference type="SAM" id="MobiDB-lite"/>
    </source>
</evidence>
<proteinExistence type="predicted"/>
<organism evidence="5 6">
    <name type="scientific">Eruca vesicaria subsp. sativa</name>
    <name type="common">Garden rocket</name>
    <name type="synonym">Eruca sativa</name>
    <dbReference type="NCBI Taxonomy" id="29727"/>
    <lineage>
        <taxon>Eukaryota</taxon>
        <taxon>Viridiplantae</taxon>
        <taxon>Streptophyta</taxon>
        <taxon>Embryophyta</taxon>
        <taxon>Tracheophyta</taxon>
        <taxon>Spermatophyta</taxon>
        <taxon>Magnoliopsida</taxon>
        <taxon>eudicotyledons</taxon>
        <taxon>Gunneridae</taxon>
        <taxon>Pentapetalae</taxon>
        <taxon>rosids</taxon>
        <taxon>malvids</taxon>
        <taxon>Brassicales</taxon>
        <taxon>Brassicaceae</taxon>
        <taxon>Brassiceae</taxon>
        <taxon>Eruca</taxon>
    </lineage>
</organism>
<feature type="region of interest" description="Disordered" evidence="4">
    <location>
        <begin position="1"/>
        <end position="67"/>
    </location>
</feature>
<dbReference type="Proteomes" id="UP001642260">
    <property type="component" value="Unassembled WGS sequence"/>
</dbReference>
<evidence type="ECO:0000256" key="3">
    <source>
        <dbReference type="ARBA" id="ARBA00023163"/>
    </source>
</evidence>
<dbReference type="InterPro" id="IPR014855">
    <property type="entry name" value="NOZZLE"/>
</dbReference>
<keyword evidence="6" id="KW-1185">Reference proteome</keyword>